<accession>A0A6C0C0G0</accession>
<proteinExistence type="predicted"/>
<protein>
    <recommendedName>
        <fullName evidence="2">Restriction endonuclease type IV Mrr domain-containing protein</fullName>
    </recommendedName>
</protein>
<dbReference type="Gene3D" id="1.20.5.1230">
    <property type="entry name" value="Apolipoprotein A-I"/>
    <property type="match status" value="1"/>
</dbReference>
<organism evidence="1">
    <name type="scientific">viral metagenome</name>
    <dbReference type="NCBI Taxonomy" id="1070528"/>
    <lineage>
        <taxon>unclassified sequences</taxon>
        <taxon>metagenomes</taxon>
        <taxon>organismal metagenomes</taxon>
    </lineage>
</organism>
<reference evidence="1" key="1">
    <citation type="journal article" date="2020" name="Nature">
        <title>Giant virus diversity and host interactions through global metagenomics.</title>
        <authorList>
            <person name="Schulz F."/>
            <person name="Roux S."/>
            <person name="Paez-Espino D."/>
            <person name="Jungbluth S."/>
            <person name="Walsh D.A."/>
            <person name="Denef V.J."/>
            <person name="McMahon K.D."/>
            <person name="Konstantinidis K.T."/>
            <person name="Eloe-Fadrosh E.A."/>
            <person name="Kyrpides N.C."/>
            <person name="Woyke T."/>
        </authorList>
    </citation>
    <scope>NUCLEOTIDE SEQUENCE</scope>
    <source>
        <strain evidence="1">GVMAG-M-3300020166-5</strain>
    </source>
</reference>
<evidence type="ECO:0000313" key="1">
    <source>
        <dbReference type="EMBL" id="QHS97033.1"/>
    </source>
</evidence>
<dbReference type="EMBL" id="MN739284">
    <property type="protein sequence ID" value="QHS97033.1"/>
    <property type="molecule type" value="Genomic_DNA"/>
</dbReference>
<dbReference type="SUPFAM" id="SSF58113">
    <property type="entry name" value="Apolipoprotein A-I"/>
    <property type="match status" value="1"/>
</dbReference>
<sequence>MNITNHRIVTFFKEHPNLDAETIFLRFIDIMENLQDNMNNTMNNTMVVDILDKLKQMNTKIDSVSSSVNKITQDTQDQFTLKMTELKKDYIAEMNMVLTCNVSDKIAPLLKEQNEALFHKTNAMIKEVIPNNESLVTKGIENMVKGFQANVNKETQDLLSKTIDRETFGKYMGEFNQQISGVMSHSQNLLNEAISRSGEKLENKISNIQEISTNSNHNTVSLHNSVGDLLKKFENSSAKGKMSENLIINIMESLYPAAQIESVGQTKETGDIILVRSHKPKILIENKLWNRSVVQAEVVKFIRDVETQNCCGVFLSQGGKITTKENFEINIHNGNVLVYVHDVNNDPDKIKLAVDIVDHLKCKLDEFSTVGDVDNISKEMLDNINMEYQNFMMSKTSLIKITKEFNKKLLKQIDEIKLPVLDDYLSSKYAFSSNKFVCEYCNFVGKNQQSKSAHLRGCGERKRIMAEKGGGKEQVIVCDT</sequence>
<name>A0A6C0C0G0_9ZZZZ</name>
<dbReference type="AlphaFoldDB" id="A0A6C0C0G0"/>
<evidence type="ECO:0008006" key="2">
    <source>
        <dbReference type="Google" id="ProtNLM"/>
    </source>
</evidence>